<protein>
    <submittedName>
        <fullName evidence="1">Uncharacterized protein</fullName>
    </submittedName>
</protein>
<reference evidence="1" key="1">
    <citation type="submission" date="2022-07" db="EMBL/GenBank/DDBJ databases">
        <title>Genome Sequence of Phlebia brevispora.</title>
        <authorList>
            <person name="Buettner E."/>
        </authorList>
    </citation>
    <scope>NUCLEOTIDE SEQUENCE</scope>
    <source>
        <strain evidence="1">MPL23</strain>
    </source>
</reference>
<evidence type="ECO:0000313" key="2">
    <source>
        <dbReference type="Proteomes" id="UP001148662"/>
    </source>
</evidence>
<gene>
    <name evidence="1" type="ORF">NM688_g7454</name>
</gene>
<organism evidence="1 2">
    <name type="scientific">Phlebia brevispora</name>
    <dbReference type="NCBI Taxonomy" id="194682"/>
    <lineage>
        <taxon>Eukaryota</taxon>
        <taxon>Fungi</taxon>
        <taxon>Dikarya</taxon>
        <taxon>Basidiomycota</taxon>
        <taxon>Agaricomycotina</taxon>
        <taxon>Agaricomycetes</taxon>
        <taxon>Polyporales</taxon>
        <taxon>Meruliaceae</taxon>
        <taxon>Phlebia</taxon>
    </lineage>
</organism>
<name>A0ACC1S4Y2_9APHY</name>
<proteinExistence type="predicted"/>
<comment type="caution">
    <text evidence="1">The sequence shown here is derived from an EMBL/GenBank/DDBJ whole genome shotgun (WGS) entry which is preliminary data.</text>
</comment>
<dbReference type="Proteomes" id="UP001148662">
    <property type="component" value="Unassembled WGS sequence"/>
</dbReference>
<accession>A0ACC1S4Y2</accession>
<evidence type="ECO:0000313" key="1">
    <source>
        <dbReference type="EMBL" id="KAJ3532226.1"/>
    </source>
</evidence>
<sequence length="317" mass="35694">MEEYEPDTSAATSFLALALELGYIIALALDAVIRFQSTTRHQDPVHLTAHFLSSATVGPCEVHVRIIKLGKGAFTTLAASFIQKGQEKVKLHFVFGNLSVPESHKTTRPDMTVEPPPPYAAQIPVQNHPSKCSLLPEQPKWHYLAEQQMKLARDPMYDELLWKPGPMEACNYVTLTDKNEQLSYQMLPVFADIFLTFAAKNPKLPSWTFWCPTIVFTMEFKFPLPKPGTRGCASRTVAAYHKGRFLNEPHGRHETYMEVWTAPANIGDGPETEIEGWRDHQRCLAIAYQMHIMVDVDAMPGGSTKQLKTTSWTPPKL</sequence>
<dbReference type="EMBL" id="JANHOG010001745">
    <property type="protein sequence ID" value="KAJ3532226.1"/>
    <property type="molecule type" value="Genomic_DNA"/>
</dbReference>
<keyword evidence="2" id="KW-1185">Reference proteome</keyword>